<dbReference type="PATRIC" id="fig|46429.4.peg.171"/>
<proteinExistence type="predicted"/>
<dbReference type="AlphaFoldDB" id="A0A081RK09"/>
<dbReference type="EMBL" id="JFHR01000001">
    <property type="protein sequence ID" value="KEQ55532.1"/>
    <property type="molecule type" value="Genomic_DNA"/>
</dbReference>
<reference evidence="2 3" key="1">
    <citation type="submission" date="2014-02" db="EMBL/GenBank/DDBJ databases">
        <title>Whole genome sequence of Sphingobium chlorophenolicum NBRC 16172.</title>
        <authorList>
            <person name="Gan H.M."/>
            <person name="Gan H.Y."/>
            <person name="Chew T.H."/>
            <person name="Savka M.A."/>
        </authorList>
    </citation>
    <scope>NUCLEOTIDE SEQUENCE [LARGE SCALE GENOMIC DNA]</scope>
    <source>
        <strain evidence="2 3">NBRC 16172</strain>
    </source>
</reference>
<feature type="region of interest" description="Disordered" evidence="1">
    <location>
        <begin position="70"/>
        <end position="89"/>
    </location>
</feature>
<comment type="caution">
    <text evidence="2">The sequence shown here is derived from an EMBL/GenBank/DDBJ whole genome shotgun (WGS) entry which is preliminary data.</text>
</comment>
<protein>
    <submittedName>
        <fullName evidence="2">Uncharacterized protein</fullName>
    </submittedName>
</protein>
<dbReference type="RefSeq" id="WP_013846880.1">
    <property type="nucleotide sequence ID" value="NZ_JFHR01000001.1"/>
</dbReference>
<evidence type="ECO:0000313" key="2">
    <source>
        <dbReference type="EMBL" id="KEQ55532.1"/>
    </source>
</evidence>
<name>A0A081RK09_SPHCR</name>
<organism evidence="2 3">
    <name type="scientific">Sphingobium chlorophenolicum</name>
    <dbReference type="NCBI Taxonomy" id="46429"/>
    <lineage>
        <taxon>Bacteria</taxon>
        <taxon>Pseudomonadati</taxon>
        <taxon>Pseudomonadota</taxon>
        <taxon>Alphaproteobacteria</taxon>
        <taxon>Sphingomonadales</taxon>
        <taxon>Sphingomonadaceae</taxon>
        <taxon>Sphingobium</taxon>
    </lineage>
</organism>
<dbReference type="Proteomes" id="UP000028411">
    <property type="component" value="Unassembled WGS sequence"/>
</dbReference>
<evidence type="ECO:0000256" key="1">
    <source>
        <dbReference type="SAM" id="MobiDB-lite"/>
    </source>
</evidence>
<gene>
    <name evidence="2" type="ORF">BV95_00171</name>
</gene>
<sequence>MKTHAMASGLRVTLSKTELQALLALARYGAEQIAAAHHSYIVPKRQEAVAAGVIQGLEQGLSSVRWKQAEAKARRDAPKREAERRATREHHAQIDGYTVWGMLSDWTDLSDDPDRRQWADLLNPLTEAREQAEIRRNVWRIYISKGSAAADDLIVYPGDCTQTADRQEIEVLARRIIAQHRE</sequence>
<evidence type="ECO:0000313" key="3">
    <source>
        <dbReference type="Proteomes" id="UP000028411"/>
    </source>
</evidence>
<dbReference type="eggNOG" id="ENOG5030VG2">
    <property type="taxonomic scope" value="Bacteria"/>
</dbReference>
<dbReference type="OrthoDB" id="7510196at2"/>
<accession>A0A081RK09</accession>